<dbReference type="SUPFAM" id="SSF101898">
    <property type="entry name" value="NHL repeat"/>
    <property type="match status" value="1"/>
</dbReference>
<evidence type="ECO:0000313" key="11">
    <source>
        <dbReference type="Proteomes" id="UP000616346"/>
    </source>
</evidence>
<name>A0ABR8VE24_9BACT</name>
<dbReference type="SUPFAM" id="SSF63829">
    <property type="entry name" value="Calcium-dependent phosphotriesterase"/>
    <property type="match status" value="1"/>
</dbReference>
<dbReference type="InterPro" id="IPR001789">
    <property type="entry name" value="Sig_transdc_resp-reg_receiver"/>
</dbReference>
<dbReference type="EMBL" id="JACSPQ010000019">
    <property type="protein sequence ID" value="MBD8003004.1"/>
    <property type="molecule type" value="Genomic_DNA"/>
</dbReference>
<dbReference type="SMART" id="SM00387">
    <property type="entry name" value="HATPase_c"/>
    <property type="match status" value="1"/>
</dbReference>
<dbReference type="Gene3D" id="3.30.565.10">
    <property type="entry name" value="Histidine kinase-like ATPase, C-terminal domain"/>
    <property type="match status" value="1"/>
</dbReference>
<dbReference type="Pfam" id="PF07494">
    <property type="entry name" value="Reg_prop"/>
    <property type="match status" value="2"/>
</dbReference>
<dbReference type="PROSITE" id="PS50109">
    <property type="entry name" value="HIS_KIN"/>
    <property type="match status" value="1"/>
</dbReference>
<evidence type="ECO:0000256" key="1">
    <source>
        <dbReference type="ARBA" id="ARBA00000085"/>
    </source>
</evidence>
<dbReference type="InterPro" id="IPR009057">
    <property type="entry name" value="Homeodomain-like_sf"/>
</dbReference>
<dbReference type="InterPro" id="IPR011123">
    <property type="entry name" value="Y_Y_Y"/>
</dbReference>
<dbReference type="Gene3D" id="3.40.50.2300">
    <property type="match status" value="1"/>
</dbReference>
<dbReference type="Pfam" id="PF00072">
    <property type="entry name" value="Response_reg"/>
    <property type="match status" value="1"/>
</dbReference>
<keyword evidence="5" id="KW-0804">Transcription</keyword>
<organism evidence="10 11">
    <name type="scientific">Phocaeicola faecium</name>
    <dbReference type="NCBI Taxonomy" id="2762213"/>
    <lineage>
        <taxon>Bacteria</taxon>
        <taxon>Pseudomonadati</taxon>
        <taxon>Bacteroidota</taxon>
        <taxon>Bacteroidia</taxon>
        <taxon>Bacteroidales</taxon>
        <taxon>Bacteroidaceae</taxon>
        <taxon>Phocaeicola</taxon>
    </lineage>
</organism>
<dbReference type="InterPro" id="IPR005467">
    <property type="entry name" value="His_kinase_dom"/>
</dbReference>
<dbReference type="PROSITE" id="PS01124">
    <property type="entry name" value="HTH_ARAC_FAMILY_2"/>
    <property type="match status" value="1"/>
</dbReference>
<dbReference type="SMART" id="SM00448">
    <property type="entry name" value="REC"/>
    <property type="match status" value="1"/>
</dbReference>
<dbReference type="SUPFAM" id="SSF47384">
    <property type="entry name" value="Homodimeric domain of signal transducing histidine kinase"/>
    <property type="match status" value="1"/>
</dbReference>
<keyword evidence="11" id="KW-1185">Reference proteome</keyword>
<evidence type="ECO:0000256" key="5">
    <source>
        <dbReference type="ARBA" id="ARBA00023163"/>
    </source>
</evidence>
<dbReference type="Pfam" id="PF07495">
    <property type="entry name" value="Y_Y_Y"/>
    <property type="match status" value="1"/>
</dbReference>
<feature type="domain" description="Histidine kinase" evidence="8">
    <location>
        <begin position="815"/>
        <end position="1035"/>
    </location>
</feature>
<sequence>MNVNDGLSDNDIHSVAKDTEGFMWFGTGGGLNRYDGRTFKIFRISESSYRRIDKVVSLNRDYLLIRSEQNLFLFNKKYERFLPVCDSVSKQPIMFSDFIAAPNGSCWGVFSNELSKITFPFPLAKDTAFVSVRHVAKNLQNDSFTVLCTGEDGKMLYCASKKGTVYRFTPGQRKLQKVCDGQLPSSWWVSSLLNDNSFIWISTVGDGLYGYDLTNGKLHHWQYISEKTENQLSHNDVFRLLPIGNAQYLAVTWNGYTLLSLTSEREIELRDFHSFLHNGKQYFETRMISGYYDKEGLLWIGTEGGGVLFSDLRQSFYHQYAQKRSNEICGIQMDSDGYIWLATFHKGVLRSTQPFDVTHPLSFESFGPHIPQLKTAICSSLNKNGSLWFGTKDGRIFRYGKNQQWDDMRIDIPKQPSPVIWNLLMVTDDQCWAGTSNGLYWVDFRQGTSRHISWNNPQIPDHIQVRTLVAGDDQTLWLGTGRGLLRLWLSGNKVLQTHAGYEAKAGMPDTEIEVRALLWGKDKKLWVGYAGNGLASYSPEGDSILTCYTTTQGLCSNFVTALVEDSDHSLWVGSNSGISRLSRHLQSFYNYYISGSNRSVFFGKDFLFWGNHSTLTYFRPSDLRFNYPKEKGRVIFTDLEVNHSPVQIGQNVNGQVVLPQSLLYTSKLHLTHENRNFSLSFTNLLYLSKLQKYLFRLYPYQKEWIMANEGEKISYDRLPAGSYTFQVKTIFQDQSEGDVSALTVIIAPHWSETLWFRLLIATGLVSIILIYVHRLRLKQKRIQYELRLEHELFTVNMERNKEMELRKEREAFFTMAAHELRTPLTLILSPLREILSRISPIHPFYGRLSIMFKYAEGLHTLTDRLLYIQKAEAGMVKLRLSKIDVLSLMKDVSEGFHSLAAEHHIMYGWMHGSEHVTIWADREKLSLVIQNLISNAFKYTPEGGKISLSVERKEFDQKFFCCISVTDTGKGIDAGLLQHIFEPFVTGDTDPSMSTRMGIGLKIVKHIVEMHHGRINVESKPEQGTSFFVYLPEGKSHFEEDDCTWDETSETNDEETVRESIPNLMLLQKAEKIPQTTEEGHTAARQTVLIIEDNTDMRNYLRDLMKKHYRILEAENGEEGLKMAVKQVPDLVLSDVMMPVMDGFTCCAALRKRKETAHIPILLLTAKAEDKDSVEASYRGADDYVRKPFNPEILLAKVAHLLDMRCRLKQIYTRTLLHTSTVSAEQPERTESEFMQKVLSCIESNANNPEFNVKVLAGELHMSQATLYRKLKQHTDLSAVELIRHIRMTQAAFLLMETSLSVTEVAERVGFNDLPTFRKHFMDMFGVSPSKYAENKTPAPEQQCGVQTRVEYNR</sequence>
<dbReference type="SUPFAM" id="SSF52172">
    <property type="entry name" value="CheY-like"/>
    <property type="match status" value="1"/>
</dbReference>
<dbReference type="SMART" id="SM00342">
    <property type="entry name" value="HTH_ARAC"/>
    <property type="match status" value="1"/>
</dbReference>
<dbReference type="PROSITE" id="PS50110">
    <property type="entry name" value="RESPONSE_REGULATORY"/>
    <property type="match status" value="1"/>
</dbReference>
<protein>
    <recommendedName>
        <fullName evidence="2">histidine kinase</fullName>
        <ecNumber evidence="2">2.7.13.3</ecNumber>
    </recommendedName>
</protein>
<dbReference type="SMART" id="SM00388">
    <property type="entry name" value="HisKA"/>
    <property type="match status" value="1"/>
</dbReference>
<evidence type="ECO:0000259" key="9">
    <source>
        <dbReference type="PROSITE" id="PS50110"/>
    </source>
</evidence>
<evidence type="ECO:0000256" key="2">
    <source>
        <dbReference type="ARBA" id="ARBA00012438"/>
    </source>
</evidence>
<dbReference type="InterPro" id="IPR004358">
    <property type="entry name" value="Sig_transdc_His_kin-like_C"/>
</dbReference>
<evidence type="ECO:0000256" key="6">
    <source>
        <dbReference type="PROSITE-ProRule" id="PRU00169"/>
    </source>
</evidence>
<evidence type="ECO:0000259" key="7">
    <source>
        <dbReference type="PROSITE" id="PS01124"/>
    </source>
</evidence>
<dbReference type="PANTHER" id="PTHR43547:SF2">
    <property type="entry name" value="HYBRID SIGNAL TRANSDUCTION HISTIDINE KINASE C"/>
    <property type="match status" value="1"/>
</dbReference>
<feature type="domain" description="HTH araC/xylS-type" evidence="7">
    <location>
        <begin position="1236"/>
        <end position="1335"/>
    </location>
</feature>
<dbReference type="InterPro" id="IPR003661">
    <property type="entry name" value="HisK_dim/P_dom"/>
</dbReference>
<dbReference type="Pfam" id="PF02518">
    <property type="entry name" value="HATPase_c"/>
    <property type="match status" value="1"/>
</dbReference>
<dbReference type="SUPFAM" id="SSF55874">
    <property type="entry name" value="ATPase domain of HSP90 chaperone/DNA topoisomerase II/histidine kinase"/>
    <property type="match status" value="1"/>
</dbReference>
<dbReference type="CDD" id="cd00082">
    <property type="entry name" value="HisKA"/>
    <property type="match status" value="1"/>
</dbReference>
<keyword evidence="4" id="KW-0805">Transcription regulation</keyword>
<dbReference type="InterPro" id="IPR003594">
    <property type="entry name" value="HATPase_dom"/>
</dbReference>
<dbReference type="Gene3D" id="1.10.287.130">
    <property type="match status" value="1"/>
</dbReference>
<dbReference type="EC" id="2.7.13.3" evidence="2"/>
<dbReference type="InterPro" id="IPR013783">
    <property type="entry name" value="Ig-like_fold"/>
</dbReference>
<dbReference type="Gene3D" id="1.10.10.60">
    <property type="entry name" value="Homeodomain-like"/>
    <property type="match status" value="1"/>
</dbReference>
<evidence type="ECO:0000313" key="10">
    <source>
        <dbReference type="EMBL" id="MBD8003004.1"/>
    </source>
</evidence>
<dbReference type="Proteomes" id="UP000616346">
    <property type="component" value="Unassembled WGS sequence"/>
</dbReference>
<proteinExistence type="predicted"/>
<feature type="domain" description="Response regulatory" evidence="9">
    <location>
        <begin position="1087"/>
        <end position="1202"/>
    </location>
</feature>
<dbReference type="InterPro" id="IPR011006">
    <property type="entry name" value="CheY-like_superfamily"/>
</dbReference>
<dbReference type="Pfam" id="PF12833">
    <property type="entry name" value="HTH_18"/>
    <property type="match status" value="1"/>
</dbReference>
<dbReference type="Gene3D" id="2.130.10.10">
    <property type="entry name" value="YVTN repeat-like/Quinoprotein amine dehydrogenase"/>
    <property type="match status" value="2"/>
</dbReference>
<dbReference type="InterPro" id="IPR036097">
    <property type="entry name" value="HisK_dim/P_sf"/>
</dbReference>
<dbReference type="SUPFAM" id="SSF46689">
    <property type="entry name" value="Homeodomain-like"/>
    <property type="match status" value="1"/>
</dbReference>
<evidence type="ECO:0000259" key="8">
    <source>
        <dbReference type="PROSITE" id="PS50109"/>
    </source>
</evidence>
<dbReference type="InterPro" id="IPR018060">
    <property type="entry name" value="HTH_AraC"/>
</dbReference>
<dbReference type="PRINTS" id="PR00344">
    <property type="entry name" value="BCTRLSENSOR"/>
</dbReference>
<evidence type="ECO:0000256" key="4">
    <source>
        <dbReference type="ARBA" id="ARBA00023015"/>
    </source>
</evidence>
<reference evidence="10 11" key="1">
    <citation type="submission" date="2020-08" db="EMBL/GenBank/DDBJ databases">
        <title>A Genomic Blueprint of the Chicken Gut Microbiome.</title>
        <authorList>
            <person name="Gilroy R."/>
            <person name="Ravi A."/>
            <person name="Getino M."/>
            <person name="Pursley I."/>
            <person name="Horton D.L."/>
            <person name="Alikhan N.-F."/>
            <person name="Baker D."/>
            <person name="Gharbi K."/>
            <person name="Hall N."/>
            <person name="Watson M."/>
            <person name="Adriaenssens E.M."/>
            <person name="Foster-Nyarko E."/>
            <person name="Jarju S."/>
            <person name="Secka A."/>
            <person name="Antonio M."/>
            <person name="Oren A."/>
            <person name="Chaudhuri R."/>
            <person name="La Ragione R.M."/>
            <person name="Hildebrand F."/>
            <person name="Pallen M.J."/>
        </authorList>
    </citation>
    <scope>NUCLEOTIDE SEQUENCE [LARGE SCALE GENOMIC DNA]</scope>
    <source>
        <strain evidence="10 11">Sa1YUN3</strain>
    </source>
</reference>
<dbReference type="InterPro" id="IPR036890">
    <property type="entry name" value="HATPase_C_sf"/>
</dbReference>
<comment type="caution">
    <text evidence="10">The sequence shown here is derived from an EMBL/GenBank/DDBJ whole genome shotgun (WGS) entry which is preliminary data.</text>
</comment>
<dbReference type="InterPro" id="IPR011110">
    <property type="entry name" value="Reg_prop"/>
</dbReference>
<dbReference type="InterPro" id="IPR015943">
    <property type="entry name" value="WD40/YVTN_repeat-like_dom_sf"/>
</dbReference>
<feature type="modified residue" description="4-aspartylphosphate" evidence="6">
    <location>
        <position position="1135"/>
    </location>
</feature>
<comment type="catalytic activity">
    <reaction evidence="1">
        <text>ATP + protein L-histidine = ADP + protein N-phospho-L-histidine.</text>
        <dbReference type="EC" id="2.7.13.3"/>
    </reaction>
</comment>
<keyword evidence="3 6" id="KW-0597">Phosphoprotein</keyword>
<evidence type="ECO:0000256" key="3">
    <source>
        <dbReference type="ARBA" id="ARBA00022553"/>
    </source>
</evidence>
<gene>
    <name evidence="10" type="ORF">H9626_12410</name>
</gene>
<accession>A0ABR8VE24</accession>
<dbReference type="PANTHER" id="PTHR43547">
    <property type="entry name" value="TWO-COMPONENT HISTIDINE KINASE"/>
    <property type="match status" value="1"/>
</dbReference>
<dbReference type="Gene3D" id="2.60.40.10">
    <property type="entry name" value="Immunoglobulins"/>
    <property type="match status" value="1"/>
</dbReference>